<protein>
    <recommendedName>
        <fullName evidence="4">PEP-CTERM protein-sorting domain-containing protein</fullName>
    </recommendedName>
</protein>
<feature type="chain" id="PRO_5022671651" description="PEP-CTERM protein-sorting domain-containing protein" evidence="1">
    <location>
        <begin position="23"/>
        <end position="208"/>
    </location>
</feature>
<dbReference type="EMBL" id="SJPY01000001">
    <property type="protein sequence ID" value="TWU44975.1"/>
    <property type="molecule type" value="Genomic_DNA"/>
</dbReference>
<evidence type="ECO:0008006" key="4">
    <source>
        <dbReference type="Google" id="ProtNLM"/>
    </source>
</evidence>
<evidence type="ECO:0000313" key="2">
    <source>
        <dbReference type="EMBL" id="TWU44975.1"/>
    </source>
</evidence>
<keyword evidence="3" id="KW-1185">Reference proteome</keyword>
<feature type="signal peptide" evidence="1">
    <location>
        <begin position="1"/>
        <end position="22"/>
    </location>
</feature>
<evidence type="ECO:0000256" key="1">
    <source>
        <dbReference type="SAM" id="SignalP"/>
    </source>
</evidence>
<dbReference type="RefSeq" id="WP_146597779.1">
    <property type="nucleotide sequence ID" value="NZ_SJPY01000001.1"/>
</dbReference>
<comment type="caution">
    <text evidence="2">The sequence shown here is derived from an EMBL/GenBank/DDBJ whole genome shotgun (WGS) entry which is preliminary data.</text>
</comment>
<reference evidence="2 3" key="1">
    <citation type="submission" date="2019-02" db="EMBL/GenBank/DDBJ databases">
        <title>Deep-cultivation of Planctomycetes and their phenomic and genomic characterization uncovers novel biology.</title>
        <authorList>
            <person name="Wiegand S."/>
            <person name="Jogler M."/>
            <person name="Boedeker C."/>
            <person name="Pinto D."/>
            <person name="Vollmers J."/>
            <person name="Rivas-Marin E."/>
            <person name="Kohn T."/>
            <person name="Peeters S.H."/>
            <person name="Heuer A."/>
            <person name="Rast P."/>
            <person name="Oberbeckmann S."/>
            <person name="Bunk B."/>
            <person name="Jeske O."/>
            <person name="Meyerdierks A."/>
            <person name="Storesund J.E."/>
            <person name="Kallscheuer N."/>
            <person name="Luecker S."/>
            <person name="Lage O.M."/>
            <person name="Pohl T."/>
            <person name="Merkel B.J."/>
            <person name="Hornburger P."/>
            <person name="Mueller R.-W."/>
            <person name="Bruemmer F."/>
            <person name="Labrenz M."/>
            <person name="Spormann A.M."/>
            <person name="Op Den Camp H."/>
            <person name="Overmann J."/>
            <person name="Amann R."/>
            <person name="Jetten M.S.M."/>
            <person name="Mascher T."/>
            <person name="Medema M.H."/>
            <person name="Devos D.P."/>
            <person name="Kaster A.-K."/>
            <person name="Ovreas L."/>
            <person name="Rohde M."/>
            <person name="Galperin M.Y."/>
            <person name="Jogler C."/>
        </authorList>
    </citation>
    <scope>NUCLEOTIDE SEQUENCE [LARGE SCALE GENOMIC DNA]</scope>
    <source>
        <strain evidence="2 3">Q31b</strain>
    </source>
</reference>
<keyword evidence="1" id="KW-0732">Signal</keyword>
<name>A0A5C6E8V6_9BACT</name>
<organism evidence="2 3">
    <name type="scientific">Novipirellula aureliae</name>
    <dbReference type="NCBI Taxonomy" id="2527966"/>
    <lineage>
        <taxon>Bacteria</taxon>
        <taxon>Pseudomonadati</taxon>
        <taxon>Planctomycetota</taxon>
        <taxon>Planctomycetia</taxon>
        <taxon>Pirellulales</taxon>
        <taxon>Pirellulaceae</taxon>
        <taxon>Novipirellula</taxon>
    </lineage>
</organism>
<accession>A0A5C6E8V6</accession>
<evidence type="ECO:0000313" key="3">
    <source>
        <dbReference type="Proteomes" id="UP000315471"/>
    </source>
</evidence>
<proteinExistence type="predicted"/>
<sequence length="208" mass="22275" precursor="true">MRFRLLAIPFLALALAQAPASADVTFLFDMDTGLAEIQETRTTEWKDTFDIDIWLEADAAITEFSTIFIFDPQYVTVVENSVLTPDYGDAGFEMTGRPGGFEQTSSLTLNNEGGTLGLFGGGDGATARSGSFIVGRLTLSVLNPTMEDTTESLLGFDASAADFFGAPTTVTPVFGASTLTISAVPEPSAFAFCFAGTALLTYRRRRSR</sequence>
<dbReference type="AlphaFoldDB" id="A0A5C6E8V6"/>
<gene>
    <name evidence="2" type="ORF">Q31b_01460</name>
</gene>
<dbReference type="Proteomes" id="UP000315471">
    <property type="component" value="Unassembled WGS sequence"/>
</dbReference>